<dbReference type="RefSeq" id="WP_132860263.1">
    <property type="nucleotide sequence ID" value="NZ_SMGR01000001.1"/>
</dbReference>
<reference evidence="5 6" key="1">
    <citation type="submission" date="2019-03" db="EMBL/GenBank/DDBJ databases">
        <title>Genomic Encyclopedia of Archaeal and Bacterial Type Strains, Phase II (KMG-II): from individual species to whole genera.</title>
        <authorList>
            <person name="Goeker M."/>
        </authorList>
    </citation>
    <scope>NUCLEOTIDE SEQUENCE [LARGE SCALE GENOMIC DNA]</scope>
    <source>
        <strain evidence="5 6">DSM 26433</strain>
    </source>
</reference>
<dbReference type="GO" id="GO:0043565">
    <property type="term" value="F:sequence-specific DNA binding"/>
    <property type="evidence" value="ECO:0007669"/>
    <property type="project" value="InterPro"/>
</dbReference>
<accession>A0A4R1NPK3</accession>
<evidence type="ECO:0000256" key="2">
    <source>
        <dbReference type="ARBA" id="ARBA00023125"/>
    </source>
</evidence>
<proteinExistence type="predicted"/>
<keyword evidence="3" id="KW-0804">Transcription</keyword>
<evidence type="ECO:0000313" key="6">
    <source>
        <dbReference type="Proteomes" id="UP000295673"/>
    </source>
</evidence>
<dbReference type="Proteomes" id="UP000295673">
    <property type="component" value="Unassembled WGS sequence"/>
</dbReference>
<dbReference type="SUPFAM" id="SSF51182">
    <property type="entry name" value="RmlC-like cupins"/>
    <property type="match status" value="1"/>
</dbReference>
<evidence type="ECO:0000259" key="4">
    <source>
        <dbReference type="PROSITE" id="PS01124"/>
    </source>
</evidence>
<evidence type="ECO:0000256" key="3">
    <source>
        <dbReference type="ARBA" id="ARBA00023163"/>
    </source>
</evidence>
<dbReference type="InterPro" id="IPR009057">
    <property type="entry name" value="Homeodomain-like_sf"/>
</dbReference>
<dbReference type="OrthoDB" id="9793400at2"/>
<dbReference type="Pfam" id="PF12833">
    <property type="entry name" value="HTH_18"/>
    <property type="match status" value="1"/>
</dbReference>
<gene>
    <name evidence="5" type="ORF">BXY66_2373</name>
</gene>
<dbReference type="GO" id="GO:0003700">
    <property type="term" value="F:DNA-binding transcription factor activity"/>
    <property type="evidence" value="ECO:0007669"/>
    <property type="project" value="InterPro"/>
</dbReference>
<dbReference type="SUPFAM" id="SSF46689">
    <property type="entry name" value="Homeodomain-like"/>
    <property type="match status" value="2"/>
</dbReference>
<dbReference type="EMBL" id="SMGR01000001">
    <property type="protein sequence ID" value="TCL10304.1"/>
    <property type="molecule type" value="Genomic_DNA"/>
</dbReference>
<dbReference type="PROSITE" id="PS00041">
    <property type="entry name" value="HTH_ARAC_FAMILY_1"/>
    <property type="match status" value="1"/>
</dbReference>
<dbReference type="Gene3D" id="1.10.10.60">
    <property type="entry name" value="Homeodomain-like"/>
    <property type="match status" value="1"/>
</dbReference>
<dbReference type="AlphaFoldDB" id="A0A4R1NPK3"/>
<feature type="domain" description="HTH araC/xylS-type" evidence="4">
    <location>
        <begin position="165"/>
        <end position="263"/>
    </location>
</feature>
<keyword evidence="1" id="KW-0805">Transcription regulation</keyword>
<organism evidence="5 6">
    <name type="scientific">Shimia isoporae</name>
    <dbReference type="NCBI Taxonomy" id="647720"/>
    <lineage>
        <taxon>Bacteria</taxon>
        <taxon>Pseudomonadati</taxon>
        <taxon>Pseudomonadota</taxon>
        <taxon>Alphaproteobacteria</taxon>
        <taxon>Rhodobacterales</taxon>
        <taxon>Roseobacteraceae</taxon>
    </lineage>
</organism>
<sequence length="268" mass="30782">MTSDIGPIHFEIYHSDNSDYGTEWQGLRLNDDYHRLYLIAGGEAEVVFNGTERTLLSGHTYLFPTTTSFRYRCPSRLRLLNICFKMTIDGGIDVLDLHPWAVEVPVMDMAATLDAMTRIDACVGKDGFSHQLSLRGQIMTLLSPHFRARETEHDRRRRKDVQRLAGVLRHISENLRTGVSISELPAIAGMSRSYFSKKFLATYGMAPQDFIRKQRVELVKRELHTSHLPLAVLAEDFGFSSASHLTREFKHHTGYTPKDFRELDRFYD</sequence>
<name>A0A4R1NPK3_9RHOB</name>
<keyword evidence="6" id="KW-1185">Reference proteome</keyword>
<dbReference type="InterPro" id="IPR050204">
    <property type="entry name" value="AraC_XylS_family_regulators"/>
</dbReference>
<dbReference type="InterPro" id="IPR018060">
    <property type="entry name" value="HTH_AraC"/>
</dbReference>
<protein>
    <submittedName>
        <fullName evidence="5">AraC-like DNA-binding protein</fullName>
    </submittedName>
</protein>
<dbReference type="PANTHER" id="PTHR46796">
    <property type="entry name" value="HTH-TYPE TRANSCRIPTIONAL ACTIVATOR RHAS-RELATED"/>
    <property type="match status" value="1"/>
</dbReference>
<keyword evidence="2 5" id="KW-0238">DNA-binding</keyword>
<dbReference type="InterPro" id="IPR011051">
    <property type="entry name" value="RmlC_Cupin_sf"/>
</dbReference>
<dbReference type="PROSITE" id="PS01124">
    <property type="entry name" value="HTH_ARAC_FAMILY_2"/>
    <property type="match status" value="1"/>
</dbReference>
<comment type="caution">
    <text evidence="5">The sequence shown here is derived from an EMBL/GenBank/DDBJ whole genome shotgun (WGS) entry which is preliminary data.</text>
</comment>
<evidence type="ECO:0000313" key="5">
    <source>
        <dbReference type="EMBL" id="TCL10304.1"/>
    </source>
</evidence>
<evidence type="ECO:0000256" key="1">
    <source>
        <dbReference type="ARBA" id="ARBA00023015"/>
    </source>
</evidence>
<dbReference type="SMART" id="SM00342">
    <property type="entry name" value="HTH_ARAC"/>
    <property type="match status" value="1"/>
</dbReference>
<dbReference type="InterPro" id="IPR018062">
    <property type="entry name" value="HTH_AraC-typ_CS"/>
</dbReference>